<protein>
    <recommendedName>
        <fullName evidence="3">acid phosphatase</fullName>
        <ecNumber evidence="3">3.1.3.2</ecNumber>
    </recommendedName>
</protein>
<sequence length="400" mass="46321">MNSFSVILIFLFLCSEIEAVEDSLVFVHALVRHGDRTPEKSSLYPASKYNNESFFMPYGFGQLTNKGKLTAFKVGQELRKRYKGFLDETYNIKLIDARSSDFNRTKASLQAILAGLFPPTKELVWLEGMNWQPIATTYLERKSDKELFCFGCPSWKPNAHDFEQSEKGRNALIKDYKSISKFLTNKTGKTYSKLRDICSLYRGFQILESFNQPLPEWSKSIYPDKMKDIIAINYYYLVATPILRQMSAGFLLKKILDDTDDKINGRLPMKKMSILCGHEFNIASLLRVLDICEDYKSVPPYGSYILFELHRIDNGFGFKIFYQNYKTSEPKLMKLPKCEEFCSLKKFNGILKEDIPINDEVCTPMSIEQRSTVSRNYPQRNLIIIMSLSFPAFIKSSRFF</sequence>
<dbReference type="CDD" id="cd07061">
    <property type="entry name" value="HP_HAP_like"/>
    <property type="match status" value="1"/>
</dbReference>
<keyword evidence="5" id="KW-0378">Hydrolase</keyword>
<comment type="catalytic activity">
    <reaction evidence="1">
        <text>a phosphate monoester + H2O = an alcohol + phosphate</text>
        <dbReference type="Rhea" id="RHEA:15017"/>
        <dbReference type="ChEBI" id="CHEBI:15377"/>
        <dbReference type="ChEBI" id="CHEBI:30879"/>
        <dbReference type="ChEBI" id="CHEBI:43474"/>
        <dbReference type="ChEBI" id="CHEBI:67140"/>
        <dbReference type="EC" id="3.1.3.2"/>
    </reaction>
</comment>
<evidence type="ECO:0000256" key="4">
    <source>
        <dbReference type="ARBA" id="ARBA00022729"/>
    </source>
</evidence>
<evidence type="ECO:0000313" key="10">
    <source>
        <dbReference type="Proteomes" id="UP001153737"/>
    </source>
</evidence>
<name>A0A9P0DUK2_PHACE</name>
<dbReference type="InterPro" id="IPR029033">
    <property type="entry name" value="His_PPase_superfam"/>
</dbReference>
<comment type="similarity">
    <text evidence="2">Belongs to the histidine acid phosphatase family.</text>
</comment>
<accession>A0A9P0DUK2</accession>
<dbReference type="GO" id="GO:0003993">
    <property type="term" value="F:acid phosphatase activity"/>
    <property type="evidence" value="ECO:0007669"/>
    <property type="project" value="UniProtKB-EC"/>
</dbReference>
<keyword evidence="10" id="KW-1185">Reference proteome</keyword>
<gene>
    <name evidence="9" type="ORF">PHAECO_LOCUS9604</name>
</gene>
<dbReference type="EMBL" id="OU896711">
    <property type="protein sequence ID" value="CAH1169916.1"/>
    <property type="molecule type" value="Genomic_DNA"/>
</dbReference>
<keyword evidence="7" id="KW-0325">Glycoprotein</keyword>
<feature type="signal peptide" evidence="8">
    <location>
        <begin position="1"/>
        <end position="19"/>
    </location>
</feature>
<dbReference type="PANTHER" id="PTHR11567">
    <property type="entry name" value="ACID PHOSPHATASE-RELATED"/>
    <property type="match status" value="1"/>
</dbReference>
<evidence type="ECO:0000256" key="1">
    <source>
        <dbReference type="ARBA" id="ARBA00000032"/>
    </source>
</evidence>
<dbReference type="InterPro" id="IPR033379">
    <property type="entry name" value="Acid_Pase_AS"/>
</dbReference>
<evidence type="ECO:0000313" key="9">
    <source>
        <dbReference type="EMBL" id="CAH1169916.1"/>
    </source>
</evidence>
<dbReference type="InterPro" id="IPR000560">
    <property type="entry name" value="His_Pase_clade-2"/>
</dbReference>
<evidence type="ECO:0000256" key="2">
    <source>
        <dbReference type="ARBA" id="ARBA00005375"/>
    </source>
</evidence>
<dbReference type="Proteomes" id="UP001153737">
    <property type="component" value="Chromosome 5"/>
</dbReference>
<evidence type="ECO:0000256" key="3">
    <source>
        <dbReference type="ARBA" id="ARBA00012646"/>
    </source>
</evidence>
<dbReference type="Gene3D" id="3.40.50.1240">
    <property type="entry name" value="Phosphoglycerate mutase-like"/>
    <property type="match status" value="1"/>
</dbReference>
<dbReference type="SUPFAM" id="SSF53254">
    <property type="entry name" value="Phosphoglycerate mutase-like"/>
    <property type="match status" value="1"/>
</dbReference>
<dbReference type="AlphaFoldDB" id="A0A9P0DUK2"/>
<evidence type="ECO:0000256" key="8">
    <source>
        <dbReference type="SAM" id="SignalP"/>
    </source>
</evidence>
<dbReference type="EC" id="3.1.3.2" evidence="3"/>
<dbReference type="PANTHER" id="PTHR11567:SF211">
    <property type="entry name" value="PROSTATIC ACID PHOSPHATASE"/>
    <property type="match status" value="1"/>
</dbReference>
<dbReference type="InterPro" id="IPR050645">
    <property type="entry name" value="Histidine_acid_phosphatase"/>
</dbReference>
<dbReference type="PROSITE" id="PS00616">
    <property type="entry name" value="HIS_ACID_PHOSPHAT_1"/>
    <property type="match status" value="1"/>
</dbReference>
<evidence type="ECO:0000256" key="5">
    <source>
        <dbReference type="ARBA" id="ARBA00022801"/>
    </source>
</evidence>
<keyword evidence="6" id="KW-1015">Disulfide bond</keyword>
<proteinExistence type="inferred from homology"/>
<evidence type="ECO:0000256" key="7">
    <source>
        <dbReference type="ARBA" id="ARBA00023180"/>
    </source>
</evidence>
<keyword evidence="4 8" id="KW-0732">Signal</keyword>
<organism evidence="9 10">
    <name type="scientific">Phaedon cochleariae</name>
    <name type="common">Mustard beetle</name>
    <dbReference type="NCBI Taxonomy" id="80249"/>
    <lineage>
        <taxon>Eukaryota</taxon>
        <taxon>Metazoa</taxon>
        <taxon>Ecdysozoa</taxon>
        <taxon>Arthropoda</taxon>
        <taxon>Hexapoda</taxon>
        <taxon>Insecta</taxon>
        <taxon>Pterygota</taxon>
        <taxon>Neoptera</taxon>
        <taxon>Endopterygota</taxon>
        <taxon>Coleoptera</taxon>
        <taxon>Polyphaga</taxon>
        <taxon>Cucujiformia</taxon>
        <taxon>Chrysomeloidea</taxon>
        <taxon>Chrysomelidae</taxon>
        <taxon>Chrysomelinae</taxon>
        <taxon>Chrysomelini</taxon>
        <taxon>Phaedon</taxon>
    </lineage>
</organism>
<reference evidence="9" key="1">
    <citation type="submission" date="2022-01" db="EMBL/GenBank/DDBJ databases">
        <authorList>
            <person name="King R."/>
        </authorList>
    </citation>
    <scope>NUCLEOTIDE SEQUENCE</scope>
</reference>
<reference evidence="9" key="2">
    <citation type="submission" date="2022-10" db="EMBL/GenBank/DDBJ databases">
        <authorList>
            <consortium name="ENA_rothamsted_submissions"/>
            <consortium name="culmorum"/>
            <person name="King R."/>
        </authorList>
    </citation>
    <scope>NUCLEOTIDE SEQUENCE</scope>
</reference>
<dbReference type="Pfam" id="PF00328">
    <property type="entry name" value="His_Phos_2"/>
    <property type="match status" value="1"/>
</dbReference>
<evidence type="ECO:0000256" key="6">
    <source>
        <dbReference type="ARBA" id="ARBA00023157"/>
    </source>
</evidence>
<feature type="chain" id="PRO_5040389438" description="acid phosphatase" evidence="8">
    <location>
        <begin position="20"/>
        <end position="400"/>
    </location>
</feature>